<dbReference type="EMBL" id="KN847043">
    <property type="protein sequence ID" value="KIW28015.1"/>
    <property type="molecule type" value="Genomic_DNA"/>
</dbReference>
<dbReference type="RefSeq" id="XP_016248231.1">
    <property type="nucleotide sequence ID" value="XM_016394812.1"/>
</dbReference>
<keyword evidence="3" id="KW-1185">Reference proteome</keyword>
<name>A0A0D2CCI2_9EURO</name>
<feature type="compositionally biased region" description="Polar residues" evidence="1">
    <location>
        <begin position="237"/>
        <end position="261"/>
    </location>
</feature>
<feature type="compositionally biased region" description="Acidic residues" evidence="1">
    <location>
        <begin position="821"/>
        <end position="830"/>
    </location>
</feature>
<feature type="compositionally biased region" description="Polar residues" evidence="1">
    <location>
        <begin position="530"/>
        <end position="547"/>
    </location>
</feature>
<feature type="region of interest" description="Disordered" evidence="1">
    <location>
        <begin position="501"/>
        <end position="583"/>
    </location>
</feature>
<dbReference type="Proteomes" id="UP000054466">
    <property type="component" value="Unassembled WGS sequence"/>
</dbReference>
<feature type="compositionally biased region" description="Basic and acidic residues" evidence="1">
    <location>
        <begin position="131"/>
        <end position="142"/>
    </location>
</feature>
<accession>A0A0D2CCI2</accession>
<protein>
    <recommendedName>
        <fullName evidence="4">Frequency clock protein</fullName>
    </recommendedName>
</protein>
<dbReference type="AlphaFoldDB" id="A0A0D2CCI2"/>
<feature type="region of interest" description="Disordered" evidence="1">
    <location>
        <begin position="906"/>
        <end position="929"/>
    </location>
</feature>
<feature type="region of interest" description="Disordered" evidence="1">
    <location>
        <begin position="375"/>
        <end position="412"/>
    </location>
</feature>
<feature type="compositionally biased region" description="Polar residues" evidence="1">
    <location>
        <begin position="1"/>
        <end position="10"/>
    </location>
</feature>
<feature type="region of interest" description="Disordered" evidence="1">
    <location>
        <begin position="202"/>
        <end position="266"/>
    </location>
</feature>
<evidence type="ECO:0000256" key="1">
    <source>
        <dbReference type="SAM" id="MobiDB-lite"/>
    </source>
</evidence>
<proteinExistence type="predicted"/>
<feature type="compositionally biased region" description="Polar residues" evidence="1">
    <location>
        <begin position="204"/>
        <end position="225"/>
    </location>
</feature>
<dbReference type="GO" id="GO:0007623">
    <property type="term" value="P:circadian rhythm"/>
    <property type="evidence" value="ECO:0007669"/>
    <property type="project" value="InterPro"/>
</dbReference>
<sequence length="929" mass="101138">MHDSPISSAPSPKRAHSSTSSSNPRRVHPSQSKSLPRNKKVKIDHKPDVSGAKPSPAQEEIVPSVPQGESRDSSSDQSAAKWFASKNENVVDSQNKRGSQENESPFYLAHQASYQQSKNLRSHNAESFGPRPRDDNENDELRGVIDDLTVENKKLKHLLRNWQARSSPTSSNPDRVVEVRLHGLPAEKKRELEDLLKKFATGLTGDSASQPSSSGPVEKSASSTGYAAIPALKGPQDPNNTDSGYASISNSGMHSASQSSGLRLREPVSMSKKETDIENYLHDIPDSLFPRNTSSVSENAKMALVVQRLEQLFTGKRAAPGEHSLPIQQQKISRSAAKADRREDQRLNRALRIEGTREAHILPHDSKIIFDGMEASSQPLGNQSGSEHPSAEGRTVPASESPGSPDQRPTRPLDLDIHRAQVAADNIEYIRHLGLSSPQFDDNDDDDREQPWLYLNLLVSMAQLHTLNVTPAFIRKAVKHLSTKFELSKDGHKIRWIGRTLPTGYGQQQSPDGAPQRSSEDTGDDAGRQSGRSATSTLNEASNSISLSEDKVLRGKMSGTSNLVNSATTSSNHVVDQPSTSLSKSTSAFEYKPIVFQGKRSLLKAKNSYLDSSSSHDGKSPNSTGLVRAFSRSSLKPKEDGYEGYMTFFSNPHFFTDLSGDKSPTNASVSGFKGVRDTLGIDKKRPLVDDTLRDAKACYFLSPWPPVRSTWPQNCPEIHMQLTPIMSAGEDETVPIEFEASGVGGVRPEDNFALDVQIARKRQRLDNGGGKRSIRQKGPARYTYQVANCRRLTLQPSRLPPPSYVFFTASSSSSAGKGYYDDEDSDESSEAEYSPAPAGFLWQWSSSSNERQGGDDDASVASSSLGVLEAARARIPIPGATNELGRTMSGSLAATAGASWSVASNDADADFANDPNDDSSEEMSVDHEV</sequence>
<feature type="region of interest" description="Disordered" evidence="1">
    <location>
        <begin position="811"/>
        <end position="834"/>
    </location>
</feature>
<feature type="region of interest" description="Disordered" evidence="1">
    <location>
        <begin position="1"/>
        <end position="142"/>
    </location>
</feature>
<dbReference type="InterPro" id="IPR018554">
    <property type="entry name" value="FRQ"/>
</dbReference>
<dbReference type="GeneID" id="27346900"/>
<feature type="compositionally biased region" description="Acidic residues" evidence="1">
    <location>
        <begin position="907"/>
        <end position="923"/>
    </location>
</feature>
<dbReference type="GO" id="GO:0006355">
    <property type="term" value="P:regulation of DNA-templated transcription"/>
    <property type="evidence" value="ECO:0007669"/>
    <property type="project" value="InterPro"/>
</dbReference>
<dbReference type="HOGENOM" id="CLU_007103_1_0_1"/>
<feature type="region of interest" description="Disordered" evidence="1">
    <location>
        <begin position="320"/>
        <end position="343"/>
    </location>
</feature>
<evidence type="ECO:0000313" key="3">
    <source>
        <dbReference type="Proteomes" id="UP000054466"/>
    </source>
</evidence>
<evidence type="ECO:0000313" key="2">
    <source>
        <dbReference type="EMBL" id="KIW28015.1"/>
    </source>
</evidence>
<feature type="compositionally biased region" description="Polar residues" evidence="1">
    <location>
        <begin position="17"/>
        <end position="35"/>
    </location>
</feature>
<dbReference type="VEuPathDB" id="FungiDB:PV07_07706"/>
<dbReference type="GO" id="GO:0005634">
    <property type="term" value="C:nucleus"/>
    <property type="evidence" value="ECO:0007669"/>
    <property type="project" value="InterPro"/>
</dbReference>
<reference evidence="2 3" key="1">
    <citation type="submission" date="2015-01" db="EMBL/GenBank/DDBJ databases">
        <title>The Genome Sequence of Cladophialophora immunda CBS83496.</title>
        <authorList>
            <consortium name="The Broad Institute Genomics Platform"/>
            <person name="Cuomo C."/>
            <person name="de Hoog S."/>
            <person name="Gorbushina A."/>
            <person name="Stielow B."/>
            <person name="Teixiera M."/>
            <person name="Abouelleil A."/>
            <person name="Chapman S.B."/>
            <person name="Priest M."/>
            <person name="Young S.K."/>
            <person name="Wortman J."/>
            <person name="Nusbaum C."/>
            <person name="Birren B."/>
        </authorList>
    </citation>
    <scope>NUCLEOTIDE SEQUENCE [LARGE SCALE GENOMIC DNA]</scope>
    <source>
        <strain evidence="2 3">CBS 83496</strain>
    </source>
</reference>
<organism evidence="2 3">
    <name type="scientific">Cladophialophora immunda</name>
    <dbReference type="NCBI Taxonomy" id="569365"/>
    <lineage>
        <taxon>Eukaryota</taxon>
        <taxon>Fungi</taxon>
        <taxon>Dikarya</taxon>
        <taxon>Ascomycota</taxon>
        <taxon>Pezizomycotina</taxon>
        <taxon>Eurotiomycetes</taxon>
        <taxon>Chaetothyriomycetidae</taxon>
        <taxon>Chaetothyriales</taxon>
        <taxon>Herpotrichiellaceae</taxon>
        <taxon>Cladophialophora</taxon>
    </lineage>
</organism>
<gene>
    <name evidence="2" type="ORF">PV07_07706</name>
</gene>
<feature type="compositionally biased region" description="Polar residues" evidence="1">
    <location>
        <begin position="558"/>
        <end position="583"/>
    </location>
</feature>
<dbReference type="STRING" id="569365.A0A0D2CCI2"/>
<evidence type="ECO:0008006" key="4">
    <source>
        <dbReference type="Google" id="ProtNLM"/>
    </source>
</evidence>
<feature type="compositionally biased region" description="Polar residues" evidence="1">
    <location>
        <begin position="375"/>
        <end position="387"/>
    </location>
</feature>
<dbReference type="Pfam" id="PF09421">
    <property type="entry name" value="FRQ"/>
    <property type="match status" value="1"/>
</dbReference>
<dbReference type="OrthoDB" id="2536795at2759"/>
<dbReference type="GO" id="GO:0005737">
    <property type="term" value="C:cytoplasm"/>
    <property type="evidence" value="ECO:0007669"/>
    <property type="project" value="InterPro"/>
</dbReference>